<sequence length="642" mass="69867">MSAVAMLAMASVLGVTPALAAMTAKFEPITLPDLDPAKNHIRASQMVTLCSEDGACEQVPIAYHTIARSGMGIPSMNGEGEEVYGLIRDNDGQPLFMTNDTGMPDEAMTLDVSDNPDFSSLLAVGDEYYSIVQFEWPNPGVMYLVKLSQDDKGNLSPVSSTMIDWSHQGGLWIPCAGSLSPWNTHIGGEEYEPDAKYFSEELYPTDEDVCGASYSVCLSPEGCEDEEAEGPTAWNKCKEVRSSYHFAKYLADGDQKYPANISGIADLRTILNPYDYGYVYEVAVKEGGDYNANKWYAVGRRSNELAYIMPDQKTLYASDDGTNVVFHKFVADEAGDFSSGTLYAAKLNQTTDGSKGGTFGVEWIDLGSATSEEIEKAAKTLKFHDMFEVAKPEVNFETEPYTAVCPEGFEAVNTGGTGLECLKVKEGMDTVASRLESRRYSAMKGATTELSKFEGVSFDPKRNKLYAAVSSLKNGMEDNQKGGEDDLSYDIGNGNDIKVAYNKCGCIYTMDLDESSSVTSMSPLVCGDPNGGDELNACNIDEIANPDNVAYLDGLDVLLIAEDTSKHENNVLWSYNIDEGTKDRIMMVPKGAEVTSPYLYKLGEYDYIMAVSQHPQEETTDASNSGRAGQIGYIGPLKLTST</sequence>
<reference evidence="3 4" key="2">
    <citation type="submission" date="2024-03" db="EMBL/GenBank/DDBJ databases">
        <title>Complete genome sequence of the green alga Chloropicon roscoffensis RCC1871.</title>
        <authorList>
            <person name="Lemieux C."/>
            <person name="Pombert J.-F."/>
            <person name="Otis C."/>
            <person name="Turmel M."/>
        </authorList>
    </citation>
    <scope>NUCLEOTIDE SEQUENCE [LARGE SCALE GENOMIC DNA]</scope>
    <source>
        <strain evidence="3 4">RCC1871</strain>
    </source>
</reference>
<accession>A0A7S3FM56</accession>
<gene>
    <name evidence="2" type="ORF">CROS1456_LOCUS2337</name>
    <name evidence="3" type="ORF">HKI87_07g47920</name>
</gene>
<dbReference type="InterPro" id="IPR008557">
    <property type="entry name" value="PhoX"/>
</dbReference>
<dbReference type="EMBL" id="CP151507">
    <property type="protein sequence ID" value="WZN63244.1"/>
    <property type="molecule type" value="Genomic_DNA"/>
</dbReference>
<organism evidence="2">
    <name type="scientific">Chloropicon roscoffensis</name>
    <dbReference type="NCBI Taxonomy" id="1461544"/>
    <lineage>
        <taxon>Eukaryota</taxon>
        <taxon>Viridiplantae</taxon>
        <taxon>Chlorophyta</taxon>
        <taxon>Chloropicophyceae</taxon>
        <taxon>Chloropicales</taxon>
        <taxon>Chloropicaceae</taxon>
        <taxon>Chloropicon</taxon>
    </lineage>
</organism>
<feature type="chain" id="PRO_5044661293" description="Alkaline phosphatase" evidence="1">
    <location>
        <begin position="21"/>
        <end position="642"/>
    </location>
</feature>
<keyword evidence="1" id="KW-0732">Signal</keyword>
<reference evidence="2" key="1">
    <citation type="submission" date="2021-01" db="EMBL/GenBank/DDBJ databases">
        <authorList>
            <person name="Corre E."/>
            <person name="Pelletier E."/>
            <person name="Niang G."/>
            <person name="Scheremetjew M."/>
            <person name="Finn R."/>
            <person name="Kale V."/>
            <person name="Holt S."/>
            <person name="Cochrane G."/>
            <person name="Meng A."/>
            <person name="Brown T."/>
            <person name="Cohen L."/>
        </authorList>
    </citation>
    <scope>NUCLEOTIDE SEQUENCE</scope>
    <source>
        <strain evidence="2">RCC1871</strain>
    </source>
</reference>
<keyword evidence="4" id="KW-1185">Reference proteome</keyword>
<proteinExistence type="predicted"/>
<evidence type="ECO:0008006" key="5">
    <source>
        <dbReference type="Google" id="ProtNLM"/>
    </source>
</evidence>
<evidence type="ECO:0000313" key="4">
    <source>
        <dbReference type="Proteomes" id="UP001472866"/>
    </source>
</evidence>
<evidence type="ECO:0000313" key="2">
    <source>
        <dbReference type="EMBL" id="CAE0189266.1"/>
    </source>
</evidence>
<dbReference type="PANTHER" id="PTHR35399">
    <property type="entry name" value="SLR8030 PROTEIN"/>
    <property type="match status" value="1"/>
</dbReference>
<protein>
    <recommendedName>
        <fullName evidence="5">Alkaline phosphatase</fullName>
    </recommendedName>
</protein>
<dbReference type="Pfam" id="PF05787">
    <property type="entry name" value="PhoX"/>
    <property type="match status" value="1"/>
</dbReference>
<dbReference type="AlphaFoldDB" id="A0A7S3FM56"/>
<feature type="signal peptide" evidence="1">
    <location>
        <begin position="1"/>
        <end position="20"/>
    </location>
</feature>
<dbReference type="PANTHER" id="PTHR35399:SF2">
    <property type="entry name" value="DUF839 DOMAIN-CONTAINING PROTEIN"/>
    <property type="match status" value="1"/>
</dbReference>
<dbReference type="Proteomes" id="UP001472866">
    <property type="component" value="Chromosome 07"/>
</dbReference>
<name>A0A7S3FM56_9CHLO</name>
<dbReference type="EMBL" id="HBHZ01003002">
    <property type="protein sequence ID" value="CAE0189266.1"/>
    <property type="molecule type" value="Transcribed_RNA"/>
</dbReference>
<evidence type="ECO:0000256" key="1">
    <source>
        <dbReference type="SAM" id="SignalP"/>
    </source>
</evidence>
<evidence type="ECO:0000313" key="3">
    <source>
        <dbReference type="EMBL" id="WZN63244.1"/>
    </source>
</evidence>